<organism evidence="3 4">
    <name type="scientific">Pseudokineococcus marinus</name>
    <dbReference type="NCBI Taxonomy" id="351215"/>
    <lineage>
        <taxon>Bacteria</taxon>
        <taxon>Bacillati</taxon>
        <taxon>Actinomycetota</taxon>
        <taxon>Actinomycetes</taxon>
        <taxon>Kineosporiales</taxon>
        <taxon>Kineosporiaceae</taxon>
        <taxon>Pseudokineococcus</taxon>
    </lineage>
</organism>
<dbReference type="AlphaFoldDB" id="A0A849BLB9"/>
<keyword evidence="4" id="KW-1185">Reference proteome</keyword>
<evidence type="ECO:0008006" key="5">
    <source>
        <dbReference type="Google" id="ProtNLM"/>
    </source>
</evidence>
<name>A0A849BLB9_9ACTN</name>
<dbReference type="Gene3D" id="2.50.20.20">
    <property type="match status" value="1"/>
</dbReference>
<feature type="region of interest" description="Disordered" evidence="1">
    <location>
        <begin position="77"/>
        <end position="96"/>
    </location>
</feature>
<feature type="signal peptide" evidence="2">
    <location>
        <begin position="1"/>
        <end position="22"/>
    </location>
</feature>
<evidence type="ECO:0000256" key="1">
    <source>
        <dbReference type="SAM" id="MobiDB-lite"/>
    </source>
</evidence>
<dbReference type="Proteomes" id="UP000555552">
    <property type="component" value="Unassembled WGS sequence"/>
</dbReference>
<proteinExistence type="predicted"/>
<feature type="non-terminal residue" evidence="3">
    <location>
        <position position="1"/>
    </location>
</feature>
<reference evidence="3 4" key="1">
    <citation type="submission" date="2020-05" db="EMBL/GenBank/DDBJ databases">
        <title>MicrobeNet Type strains.</title>
        <authorList>
            <person name="Nicholson A.C."/>
        </authorList>
    </citation>
    <scope>NUCLEOTIDE SEQUENCE [LARGE SCALE GENOMIC DNA]</scope>
    <source>
        <strain evidence="3 4">JCM 14547</strain>
    </source>
</reference>
<dbReference type="InterPro" id="IPR029046">
    <property type="entry name" value="LolA/LolB/LppX"/>
</dbReference>
<feature type="chain" id="PRO_5038393542" description="LppX_LprAFG lipoprotein" evidence="2">
    <location>
        <begin position="23"/>
        <end position="297"/>
    </location>
</feature>
<protein>
    <recommendedName>
        <fullName evidence="5">LppX_LprAFG lipoprotein</fullName>
    </recommendedName>
</protein>
<comment type="caution">
    <text evidence="3">The sequence shown here is derived from an EMBL/GenBank/DDBJ whole genome shotgun (WGS) entry which is preliminary data.</text>
</comment>
<gene>
    <name evidence="3" type="ORF">HLB09_13000</name>
</gene>
<evidence type="ECO:0000313" key="3">
    <source>
        <dbReference type="EMBL" id="NNH23990.1"/>
    </source>
</evidence>
<sequence length="297" mass="29440">LRTRRALRAPAALLAAGALALAGCSGTSDGGTSDGGSAASTSAPSPSATSSASSTSSSSSGAAAAVAEALAASQEAGSGSFDFSSRTSAGGQVVTATGQGSFDSAAQTLEVRLTSQLPGQGEVALDLRQVDGSVYVSGLPGQPPDRWVQASLQELGASSGPLGGADPSQQLRLLDQVGDDVEEVGPEDVDGTATTRYTGTVDLEAAAERAQQEGADPEQLRSQYEQLGLSSVPFDLYVGPDGLPVRMATSVETSSGGQQVSSTSTVDFSDWGADVVVEAPEDAVPLSEVAASAAPTG</sequence>
<evidence type="ECO:0000256" key="2">
    <source>
        <dbReference type="SAM" id="SignalP"/>
    </source>
</evidence>
<feature type="compositionally biased region" description="Polar residues" evidence="1">
    <location>
        <begin position="81"/>
        <end position="96"/>
    </location>
</feature>
<dbReference type="SUPFAM" id="SSF89392">
    <property type="entry name" value="Prokaryotic lipoproteins and lipoprotein localization factors"/>
    <property type="match status" value="1"/>
</dbReference>
<dbReference type="RefSeq" id="WP_171203770.1">
    <property type="nucleotide sequence ID" value="NZ_JABEMA010000235.1"/>
</dbReference>
<accession>A0A849BLB9</accession>
<dbReference type="EMBL" id="JABEMA010000235">
    <property type="protein sequence ID" value="NNH23990.1"/>
    <property type="molecule type" value="Genomic_DNA"/>
</dbReference>
<evidence type="ECO:0000313" key="4">
    <source>
        <dbReference type="Proteomes" id="UP000555552"/>
    </source>
</evidence>
<keyword evidence="2" id="KW-0732">Signal</keyword>
<feature type="region of interest" description="Disordered" evidence="1">
    <location>
        <begin position="25"/>
        <end position="69"/>
    </location>
</feature>
<feature type="compositionally biased region" description="Low complexity" evidence="1">
    <location>
        <begin position="35"/>
        <end position="69"/>
    </location>
</feature>